<keyword evidence="7" id="KW-1185">Reference proteome</keyword>
<dbReference type="GO" id="GO:0000160">
    <property type="term" value="P:phosphorelay signal transduction system"/>
    <property type="evidence" value="ECO:0007669"/>
    <property type="project" value="InterPro"/>
</dbReference>
<dbReference type="SUPFAM" id="SSF52540">
    <property type="entry name" value="P-loop containing nucleoside triphosphate hydrolases"/>
    <property type="match status" value="1"/>
</dbReference>
<dbReference type="Pfam" id="PF03704">
    <property type="entry name" value="BTAD"/>
    <property type="match status" value="1"/>
</dbReference>
<evidence type="ECO:0000313" key="7">
    <source>
        <dbReference type="Proteomes" id="UP000586827"/>
    </source>
</evidence>
<protein>
    <submittedName>
        <fullName evidence="6">AfsR/SARP family transcriptional regulator</fullName>
    </submittedName>
</protein>
<reference evidence="6 7" key="1">
    <citation type="submission" date="2020-05" db="EMBL/GenBank/DDBJ databases">
        <title>MicrobeNet Type strains.</title>
        <authorList>
            <person name="Nicholson A.C."/>
        </authorList>
    </citation>
    <scope>NUCLEOTIDE SEQUENCE [LARGE SCALE GENOMIC DNA]</scope>
    <source>
        <strain evidence="6 7">JCM 3224</strain>
    </source>
</reference>
<dbReference type="SUPFAM" id="SSF48452">
    <property type="entry name" value="TPR-like"/>
    <property type="match status" value="2"/>
</dbReference>
<feature type="domain" description="OmpR/PhoB-type" evidence="4">
    <location>
        <begin position="30"/>
        <end position="102"/>
    </location>
</feature>
<sequence length="1044" mass="110247">MSAPTIVNRRDMEECVGIGLLGPLELAVGSEPVPVGGTRLRILLTRLALDVGRVVPTEALADTVWPTAGPGDRTNALHSLISRLRQVLPGDCLRSTAGGYVLDLPSDAVDAKRFERLAAEGARQLSDGRYEDALGLLVRAQALWRGELPGTLPDFAHQRLTERRLCAMEDSAAATLAVGRPAGVAAELAPLAAAHPFRERLQALYIRALHAEGRQAEALTTFAEIRAAFADELGADPGPELRAAHLAVVRGESSARTVRGNLRAARTRFIGREPELGRLRALLDSDRLITLTGPGGVGKTRLAAAAVVGDGAWLVELAAVHGPGEVVRAATTALGIGSAGLLEPPRDPIERLAETLGGTETVLVLDNCEHVLDEATAVVDELLGRCPALRIIATSREPLGLAGERVCAVPPLPLAAAVRLFADRAAAARPGFRLDEETSALVENMCSRLDRLPLAIELAAGRVGSIPLRELNTRLEPGFGLLARPDRAAQPRHRTLRAVVEWSWDLLDCEEQAIARRLAVFHGAVDVDSAAAVTGATVDRLAALADKSLLQFDGERYLMLVTVRDFALEKLSDAAELTETQRAHATCFQELAERAEPRLRGPGQLPWLRRLDGERDNFSAALRYAHAVGDAEAAVRLCAALGTYWLIRGDRQAMMDGPRLALEIPGAAPSDARAATTALSLLAAGIWSGIDIADAAAEALAAAEHPLVALIEPCLAAARQGAESGLAVLDRRAPHPDGWTDAMLRLLRAALCGEMGDLDGQRSHVRAAIAGFRSVDDRAGLSWALTIRADLRAGAGEFDSAIHDLNEVIALSRELDPGDKAVLEQARIAELRGTMGDIGRARADLEELLASVGAASGSDYLAFAQLALAELARRDGDPNEADLRLGLAAAGFAGMPCIEPLYRVRLACARADLAMDIGDLGTVRDELAAAFEVAVTASGTSLGAVVAARLARWCALTADPTGAVELIAIAHTIHGALDARDLDLAGLTHTLRDTLGDQRYTAAYTRGRDRDTAMGAVAIALGTTERTPAPPGPPLPAPPASHLP</sequence>
<dbReference type="PANTHER" id="PTHR47691">
    <property type="entry name" value="REGULATOR-RELATED"/>
    <property type="match status" value="1"/>
</dbReference>
<dbReference type="GO" id="GO:0003677">
    <property type="term" value="F:DNA binding"/>
    <property type="evidence" value="ECO:0007669"/>
    <property type="project" value="UniProtKB-KW"/>
</dbReference>
<dbReference type="InterPro" id="IPR005158">
    <property type="entry name" value="BTAD"/>
</dbReference>
<comment type="caution">
    <text evidence="6">The sequence shown here is derived from an EMBL/GenBank/DDBJ whole genome shotgun (WGS) entry which is preliminary data.</text>
</comment>
<dbReference type="InterPro" id="IPR001867">
    <property type="entry name" value="OmpR/PhoB-type_DNA-bd"/>
</dbReference>
<evidence type="ECO:0000256" key="2">
    <source>
        <dbReference type="ARBA" id="ARBA00023125"/>
    </source>
</evidence>
<dbReference type="CDD" id="cd15831">
    <property type="entry name" value="BTAD"/>
    <property type="match status" value="1"/>
</dbReference>
<evidence type="ECO:0000313" key="6">
    <source>
        <dbReference type="EMBL" id="NNH71343.1"/>
    </source>
</evidence>
<evidence type="ECO:0000256" key="3">
    <source>
        <dbReference type="SAM" id="MobiDB-lite"/>
    </source>
</evidence>
<dbReference type="InterPro" id="IPR027417">
    <property type="entry name" value="P-loop_NTPase"/>
</dbReference>
<evidence type="ECO:0000256" key="1">
    <source>
        <dbReference type="ARBA" id="ARBA00005820"/>
    </source>
</evidence>
<name>A0A849BXP7_9NOCA</name>
<dbReference type="Gene3D" id="1.25.40.10">
    <property type="entry name" value="Tetratricopeptide repeat domain"/>
    <property type="match status" value="2"/>
</dbReference>
<organism evidence="6 7">
    <name type="scientific">Nocardia uniformis</name>
    <dbReference type="NCBI Taxonomy" id="53432"/>
    <lineage>
        <taxon>Bacteria</taxon>
        <taxon>Bacillati</taxon>
        <taxon>Actinomycetota</taxon>
        <taxon>Actinomycetes</taxon>
        <taxon>Mycobacteriales</taxon>
        <taxon>Nocardiaceae</taxon>
        <taxon>Nocardia</taxon>
    </lineage>
</organism>
<gene>
    <name evidence="6" type="ORF">HLB23_15980</name>
</gene>
<dbReference type="RefSeq" id="WP_067521023.1">
    <property type="nucleotide sequence ID" value="NZ_JABELX010000005.1"/>
</dbReference>
<feature type="region of interest" description="Disordered" evidence="3">
    <location>
        <begin position="1022"/>
        <end position="1044"/>
    </location>
</feature>
<dbReference type="PANTHER" id="PTHR47691:SF3">
    <property type="entry name" value="HTH-TYPE TRANSCRIPTIONAL REGULATOR RV0890C-RELATED"/>
    <property type="match status" value="1"/>
</dbReference>
<dbReference type="InterPro" id="IPR011990">
    <property type="entry name" value="TPR-like_helical_dom_sf"/>
</dbReference>
<dbReference type="InterPro" id="IPR016032">
    <property type="entry name" value="Sig_transdc_resp-reg_C-effctor"/>
</dbReference>
<evidence type="ECO:0000259" key="4">
    <source>
        <dbReference type="SMART" id="SM00862"/>
    </source>
</evidence>
<evidence type="ECO:0000259" key="5">
    <source>
        <dbReference type="SMART" id="SM01043"/>
    </source>
</evidence>
<dbReference type="InterPro" id="IPR036388">
    <property type="entry name" value="WH-like_DNA-bd_sf"/>
</dbReference>
<dbReference type="Gene3D" id="1.10.10.10">
    <property type="entry name" value="Winged helix-like DNA-binding domain superfamily/Winged helix DNA-binding domain"/>
    <property type="match status" value="1"/>
</dbReference>
<dbReference type="SUPFAM" id="SSF46894">
    <property type="entry name" value="C-terminal effector domain of the bipartite response regulators"/>
    <property type="match status" value="1"/>
</dbReference>
<comment type="similarity">
    <text evidence="1">Belongs to the AfsR/DnrI/RedD regulatory family.</text>
</comment>
<accession>A0A849BXP7</accession>
<proteinExistence type="inferred from homology"/>
<dbReference type="AlphaFoldDB" id="A0A849BXP7"/>
<keyword evidence="2" id="KW-0238">DNA-binding</keyword>
<dbReference type="Proteomes" id="UP000586827">
    <property type="component" value="Unassembled WGS sequence"/>
</dbReference>
<dbReference type="EMBL" id="JABELX010000005">
    <property type="protein sequence ID" value="NNH71343.1"/>
    <property type="molecule type" value="Genomic_DNA"/>
</dbReference>
<feature type="domain" description="Bacterial transcriptional activator" evidence="5">
    <location>
        <begin position="109"/>
        <end position="249"/>
    </location>
</feature>
<feature type="compositionally biased region" description="Pro residues" evidence="3">
    <location>
        <begin position="1028"/>
        <end position="1044"/>
    </location>
</feature>
<dbReference type="SMART" id="SM01043">
    <property type="entry name" value="BTAD"/>
    <property type="match status" value="1"/>
</dbReference>
<dbReference type="SMART" id="SM00862">
    <property type="entry name" value="Trans_reg_C"/>
    <property type="match status" value="1"/>
</dbReference>
<dbReference type="GO" id="GO:0006355">
    <property type="term" value="P:regulation of DNA-templated transcription"/>
    <property type="evidence" value="ECO:0007669"/>
    <property type="project" value="InterPro"/>
</dbReference>